<accession>A0ABP7EBK5</accession>
<proteinExistence type="inferred from homology"/>
<evidence type="ECO:0000256" key="4">
    <source>
        <dbReference type="ARBA" id="ARBA00022741"/>
    </source>
</evidence>
<feature type="domain" description="Primosomal protein N' 3' DNA-binding" evidence="9">
    <location>
        <begin position="13"/>
        <end position="112"/>
    </location>
</feature>
<dbReference type="PANTHER" id="PTHR30580">
    <property type="entry name" value="PRIMOSOMAL PROTEIN N"/>
    <property type="match status" value="1"/>
</dbReference>
<dbReference type="Gene3D" id="3.40.1440.60">
    <property type="entry name" value="PriA, 3(prime) DNA-binding domain"/>
    <property type="match status" value="1"/>
</dbReference>
<feature type="binding site" evidence="8">
    <location>
        <position position="439"/>
    </location>
    <ligand>
        <name>Zn(2+)</name>
        <dbReference type="ChEBI" id="CHEBI:29105"/>
        <label>1</label>
    </ligand>
</feature>
<evidence type="ECO:0000256" key="5">
    <source>
        <dbReference type="ARBA" id="ARBA00022833"/>
    </source>
</evidence>
<feature type="binding site" evidence="8">
    <location>
        <position position="430"/>
    </location>
    <ligand>
        <name>Zn(2+)</name>
        <dbReference type="ChEBI" id="CHEBI:29105"/>
        <label>2</label>
    </ligand>
</feature>
<keyword evidence="6 8" id="KW-0067">ATP-binding</keyword>
<keyword evidence="4 8" id="KW-0547">Nucleotide-binding</keyword>
<dbReference type="InterPro" id="IPR005259">
    <property type="entry name" value="PriA"/>
</dbReference>
<feature type="binding site" evidence="8">
    <location>
        <position position="391"/>
    </location>
    <ligand>
        <name>Zn(2+)</name>
        <dbReference type="ChEBI" id="CHEBI:29105"/>
        <label>1</label>
    </ligand>
</feature>
<feature type="binding site" evidence="8">
    <location>
        <position position="397"/>
    </location>
    <ligand>
        <name>Zn(2+)</name>
        <dbReference type="ChEBI" id="CHEBI:29105"/>
        <label>2</label>
    </ligand>
</feature>
<dbReference type="InterPro" id="IPR042115">
    <property type="entry name" value="PriA_3primeBD_sf"/>
</dbReference>
<dbReference type="RefSeq" id="WP_344814205.1">
    <property type="nucleotide sequence ID" value="NZ_BAAAYX010000020.1"/>
</dbReference>
<feature type="binding site" evidence="8">
    <location>
        <position position="442"/>
    </location>
    <ligand>
        <name>Zn(2+)</name>
        <dbReference type="ChEBI" id="CHEBI:29105"/>
        <label>1</label>
    </ligand>
</feature>
<evidence type="ECO:0000313" key="11">
    <source>
        <dbReference type="Proteomes" id="UP001500051"/>
    </source>
</evidence>
<comment type="function">
    <text evidence="8">Initiates the restart of stalled replication forks, which reloads the replicative helicase on sites other than the origin of replication. Recognizes and binds to abandoned replication forks and remodels them to uncover a helicase loading site. Promotes assembly of the primosome at these replication forks.</text>
</comment>
<feature type="binding site" evidence="8">
    <location>
        <position position="400"/>
    </location>
    <ligand>
        <name>Zn(2+)</name>
        <dbReference type="ChEBI" id="CHEBI:29105"/>
        <label>2</label>
    </ligand>
</feature>
<dbReference type="Pfam" id="PF17764">
    <property type="entry name" value="PriA_3primeBD"/>
    <property type="match status" value="1"/>
</dbReference>
<gene>
    <name evidence="8" type="primary">priA</name>
    <name evidence="10" type="ORF">GCM10022204_39830</name>
</gene>
<dbReference type="EMBL" id="BAAAYX010000020">
    <property type="protein sequence ID" value="GAA3716195.1"/>
    <property type="molecule type" value="Genomic_DNA"/>
</dbReference>
<keyword evidence="2 8" id="KW-0235">DNA replication</keyword>
<dbReference type="Gene3D" id="3.40.50.300">
    <property type="entry name" value="P-loop containing nucleotide triphosphate hydrolases"/>
    <property type="match status" value="1"/>
</dbReference>
<dbReference type="InterPro" id="IPR027417">
    <property type="entry name" value="P-loop_NTPase"/>
</dbReference>
<evidence type="ECO:0000259" key="9">
    <source>
        <dbReference type="Pfam" id="PF17764"/>
    </source>
</evidence>
<reference evidence="11" key="1">
    <citation type="journal article" date="2019" name="Int. J. Syst. Evol. Microbiol.">
        <title>The Global Catalogue of Microorganisms (GCM) 10K type strain sequencing project: providing services to taxonomists for standard genome sequencing and annotation.</title>
        <authorList>
            <consortium name="The Broad Institute Genomics Platform"/>
            <consortium name="The Broad Institute Genome Sequencing Center for Infectious Disease"/>
            <person name="Wu L."/>
            <person name="Ma J."/>
        </authorList>
    </citation>
    <scope>NUCLEOTIDE SEQUENCE [LARGE SCALE GENOMIC DNA]</scope>
    <source>
        <strain evidence="11">JCM 16548</strain>
    </source>
</reference>
<dbReference type="Proteomes" id="UP001500051">
    <property type="component" value="Unassembled WGS sequence"/>
</dbReference>
<evidence type="ECO:0000313" key="10">
    <source>
        <dbReference type="EMBL" id="GAA3716195.1"/>
    </source>
</evidence>
<evidence type="ECO:0000256" key="3">
    <source>
        <dbReference type="ARBA" id="ARBA00022723"/>
    </source>
</evidence>
<comment type="subunit">
    <text evidence="8">Component of the replication restart primosome.</text>
</comment>
<dbReference type="InterPro" id="IPR041222">
    <property type="entry name" value="PriA_3primeBD"/>
</dbReference>
<comment type="caution">
    <text evidence="10">The sequence shown here is derived from an EMBL/GenBank/DDBJ whole genome shotgun (WGS) entry which is preliminary data.</text>
</comment>
<evidence type="ECO:0000256" key="7">
    <source>
        <dbReference type="ARBA" id="ARBA00023125"/>
    </source>
</evidence>
<keyword evidence="11" id="KW-1185">Reference proteome</keyword>
<protein>
    <recommendedName>
        <fullName evidence="8">Probable replication restart protein PriA</fullName>
    </recommendedName>
    <alternativeName>
        <fullName evidence="8">Putative ATP-dependent DNA helicase PriA</fullName>
    </alternativeName>
</protein>
<comment type="cofactor">
    <cofactor evidence="8">
        <name>Zn(2+)</name>
        <dbReference type="ChEBI" id="CHEBI:29105"/>
    </cofactor>
    <text evidence="8">Binds 2 zinc ions per subunit.</text>
</comment>
<sequence length="675" mass="72073">MPETPIVTLPVARVAVDVSLPHLDRPFDYRVGPAEDEAAVPGARVRVRFAGRLRDGFVLERLAASDSERELSPLSRVTSSEPVVTPEIARLVRAVADHYAGCFADVLRLAVPPRHAATEKAEPAQRPPLPELDLADAGAWGEYATGPALLEALRRGDRPRAYWQVVPAHHRSGDWADGFAAAARATADGGRGSVLVVPDQRDLARLRAACNRVLGRTGFVELTAEAGPAARYRAFLAALRGDVRVVIGNRAAAYAPVRDLGLVAVWDDGDDLLAEQRAPYPHTRTVLALRATQQQCAFLAAGYGRSCEAEQWVQRGWLRELAADRTQTRHTAARVRAAVDSDLALARDPAARSARLPHEVFELVRATLPQGPVLFQVPRSGYLVALVCQDCREPARCRRCHGPLRQQQRQQRQRGADGRAAAVDLGCVWCGLLHPDWSCPICESRSLRAPVVGADRTAEELGRAFPNTVIRQSSGSQVLPEVPGTPALVVATPGAEPTAEGGYAGAVLLDTQLLLLRVDLRASEEALRRWLAVVALVRPGADGGSVIAAGDSAARAVQALVRLDPAGFAARELAERAEAHFPPAAKVVTVDGAAGTLAEVVQLLRAPEPTEVLGPVPLPGASLAGTEDPVERLTLRTPLSTGSALVRALKDVTAVRSAKKNEGAQRVRVDPVVLG</sequence>
<comment type="similarity">
    <text evidence="8">Belongs to the helicase family. PriA subfamily.</text>
</comment>
<evidence type="ECO:0000256" key="1">
    <source>
        <dbReference type="ARBA" id="ARBA00022515"/>
    </source>
</evidence>
<feature type="binding site" evidence="8">
    <location>
        <position position="388"/>
    </location>
    <ligand>
        <name>Zn(2+)</name>
        <dbReference type="ChEBI" id="CHEBI:29105"/>
        <label>1</label>
    </ligand>
</feature>
<organism evidence="10 11">
    <name type="scientific">Microlunatus aurantiacus</name>
    <dbReference type="NCBI Taxonomy" id="446786"/>
    <lineage>
        <taxon>Bacteria</taxon>
        <taxon>Bacillati</taxon>
        <taxon>Actinomycetota</taxon>
        <taxon>Actinomycetes</taxon>
        <taxon>Propionibacteriales</taxon>
        <taxon>Propionibacteriaceae</taxon>
        <taxon>Microlunatus</taxon>
    </lineage>
</organism>
<keyword evidence="3 8" id="KW-0479">Metal-binding</keyword>
<dbReference type="HAMAP" id="MF_00983">
    <property type="entry name" value="PriA"/>
    <property type="match status" value="1"/>
</dbReference>
<name>A0ABP7EBK5_9ACTN</name>
<dbReference type="PANTHER" id="PTHR30580:SF0">
    <property type="entry name" value="PRIMOSOMAL PROTEIN N"/>
    <property type="match status" value="1"/>
</dbReference>
<feature type="binding site" evidence="8">
    <location>
        <position position="427"/>
    </location>
    <ligand>
        <name>Zn(2+)</name>
        <dbReference type="ChEBI" id="CHEBI:29105"/>
        <label>2</label>
    </ligand>
</feature>
<keyword evidence="1 8" id="KW-0639">Primosome</keyword>
<keyword evidence="7 8" id="KW-0238">DNA-binding</keyword>
<comment type="caution">
    <text evidence="8">As this protein does not have any detectable helicase domains, it probably does not have helicase activity.</text>
</comment>
<keyword evidence="5 8" id="KW-0862">Zinc</keyword>
<evidence type="ECO:0000256" key="8">
    <source>
        <dbReference type="HAMAP-Rule" id="MF_00983"/>
    </source>
</evidence>
<evidence type="ECO:0000256" key="6">
    <source>
        <dbReference type="ARBA" id="ARBA00022840"/>
    </source>
</evidence>
<evidence type="ECO:0000256" key="2">
    <source>
        <dbReference type="ARBA" id="ARBA00022705"/>
    </source>
</evidence>